<dbReference type="Proteomes" id="UP000316280">
    <property type="component" value="Unassembled WGS sequence"/>
</dbReference>
<sequence length="140" mass="15918">MKILDDCWNDVGAADCDFGPYVFKDSTAKIYVYDGLDVGNDMSPMFNRRSASGFAGHCLLVFQGVQSFEFALRHYEEKSGTVVWGDREVRRYQGQAEDGARKYFLGGRLHGCTCYVSIELEAQRFQIRLFEEGEIVDLSE</sequence>
<comment type="caution">
    <text evidence="1">The sequence shown here is derived from an EMBL/GenBank/DDBJ whole genome shotgun (WGS) entry which is preliminary data.</text>
</comment>
<evidence type="ECO:0000313" key="1">
    <source>
        <dbReference type="EMBL" id="TRT87209.1"/>
    </source>
</evidence>
<name>A0A552AP39_MICAE</name>
<reference evidence="1 2" key="1">
    <citation type="submission" date="2019-01" db="EMBL/GenBank/DDBJ databases">
        <title>Coherence of Microcystis species and biogeography revealed through population genomics.</title>
        <authorList>
            <person name="Perez-Carrascal O.M."/>
            <person name="Terrat Y."/>
            <person name="Giani A."/>
            <person name="Fortin N."/>
            <person name="Tromas N."/>
            <person name="Shapiro B.J."/>
        </authorList>
    </citation>
    <scope>NUCLEOTIDE SEQUENCE [LARGE SCALE GENOMIC DNA]</scope>
    <source>
        <strain evidence="1">Ma_OC_H_19870700_S124</strain>
    </source>
</reference>
<dbReference type="EMBL" id="SFBR01000076">
    <property type="protein sequence ID" value="TRT87209.1"/>
    <property type="molecule type" value="Genomic_DNA"/>
</dbReference>
<protein>
    <submittedName>
        <fullName evidence="1">Uncharacterized protein</fullName>
    </submittedName>
</protein>
<accession>A0A552AP39</accession>
<dbReference type="AlphaFoldDB" id="A0A552AP39"/>
<organism evidence="1 2">
    <name type="scientific">Microcystis aeruginosa Ma_OC_H_19870700_S124</name>
    <dbReference type="NCBI Taxonomy" id="2486262"/>
    <lineage>
        <taxon>Bacteria</taxon>
        <taxon>Bacillati</taxon>
        <taxon>Cyanobacteriota</taxon>
        <taxon>Cyanophyceae</taxon>
        <taxon>Oscillatoriophycideae</taxon>
        <taxon>Chroococcales</taxon>
        <taxon>Microcystaceae</taxon>
        <taxon>Microcystis</taxon>
    </lineage>
</organism>
<proteinExistence type="predicted"/>
<gene>
    <name evidence="1" type="ORF">EWV63_09030</name>
</gene>
<evidence type="ECO:0000313" key="2">
    <source>
        <dbReference type="Proteomes" id="UP000316280"/>
    </source>
</evidence>